<dbReference type="Gene3D" id="2.60.120.10">
    <property type="entry name" value="Jelly Rolls"/>
    <property type="match status" value="1"/>
</dbReference>
<dbReference type="Proteomes" id="UP000802098">
    <property type="component" value="Unassembled WGS sequence"/>
</dbReference>
<dbReference type="InterPro" id="IPR014710">
    <property type="entry name" value="RmlC-like_jellyroll"/>
</dbReference>
<protein>
    <submittedName>
        <fullName evidence="1">Crp/Fnr family transcriptional regulator</fullName>
    </submittedName>
</protein>
<dbReference type="EMBL" id="JAAOCD010000001">
    <property type="protein sequence ID" value="NHK96933.1"/>
    <property type="molecule type" value="Genomic_DNA"/>
</dbReference>
<gene>
    <name evidence="1" type="ORF">G7087_00945</name>
</gene>
<proteinExistence type="predicted"/>
<evidence type="ECO:0000313" key="1">
    <source>
        <dbReference type="EMBL" id="NHK96933.1"/>
    </source>
</evidence>
<organism evidence="1 2">
    <name type="scientific">Rubrivivax benzoatilyticus</name>
    <dbReference type="NCBI Taxonomy" id="316997"/>
    <lineage>
        <taxon>Bacteria</taxon>
        <taxon>Pseudomonadati</taxon>
        <taxon>Pseudomonadota</taxon>
        <taxon>Betaproteobacteria</taxon>
        <taxon>Burkholderiales</taxon>
        <taxon>Sphaerotilaceae</taxon>
        <taxon>Rubrivivax</taxon>
    </lineage>
</organism>
<sequence length="215" mass="23260">MRLFTMQETNMMTCSTETTGPDADSASQPAHASFVTGTFEDDVALLRIAFAPLTVPDSTLVRLSDASRMICCPAGRFTLGSPRRPEPSWWLVRHGCASLGRLGADGGFIERRLIGPGEWFDVTGALDLPGGWAEAAVIREPIELLALPLESLFEACDGDEVFARAFALTLATRLRELALHRPEVPQGAERLSAAELADLRSHARLPGDPMAMLGR</sequence>
<reference evidence="1 2" key="1">
    <citation type="submission" date="2020-03" db="EMBL/GenBank/DDBJ databases">
        <title>Rubrivivax benzoatilyticus JA2 (sequenced after 10 years sub-culturing).</title>
        <authorList>
            <person name="Gupta D."/>
            <person name="Chintalapati S."/>
            <person name="Chintalapati V.R."/>
        </authorList>
    </citation>
    <scope>NUCLEOTIDE SEQUENCE [LARGE SCALE GENOMIC DNA]</scope>
    <source>
        <strain evidence="1 2">JA2-Mal</strain>
    </source>
</reference>
<dbReference type="InterPro" id="IPR018490">
    <property type="entry name" value="cNMP-bd_dom_sf"/>
</dbReference>
<keyword evidence="2" id="KW-1185">Reference proteome</keyword>
<evidence type="ECO:0000313" key="2">
    <source>
        <dbReference type="Proteomes" id="UP000802098"/>
    </source>
</evidence>
<accession>A0ABX0HQN0</accession>
<comment type="caution">
    <text evidence="1">The sequence shown here is derived from an EMBL/GenBank/DDBJ whole genome shotgun (WGS) entry which is preliminary data.</text>
</comment>
<name>A0ABX0HQN0_9BURK</name>
<dbReference type="SUPFAM" id="SSF51206">
    <property type="entry name" value="cAMP-binding domain-like"/>
    <property type="match status" value="1"/>
</dbReference>